<feature type="transmembrane region" description="Helical" evidence="5">
    <location>
        <begin position="41"/>
        <end position="61"/>
    </location>
</feature>
<dbReference type="STRING" id="1758689.SGUI_1109"/>
<accession>A0A1B1NAW2</accession>
<evidence type="ECO:0000313" key="8">
    <source>
        <dbReference type="Proteomes" id="UP000092482"/>
    </source>
</evidence>
<gene>
    <name evidence="7" type="ORF">SGUI_1109</name>
</gene>
<evidence type="ECO:0000256" key="3">
    <source>
        <dbReference type="ARBA" id="ARBA00022989"/>
    </source>
</evidence>
<keyword evidence="3 5" id="KW-1133">Transmembrane helix</keyword>
<dbReference type="KEGG" id="serj:SGUI_1109"/>
<evidence type="ECO:0000256" key="1">
    <source>
        <dbReference type="ARBA" id="ARBA00004127"/>
    </source>
</evidence>
<dbReference type="AlphaFoldDB" id="A0A1B1NAW2"/>
<evidence type="ECO:0000256" key="2">
    <source>
        <dbReference type="ARBA" id="ARBA00022692"/>
    </source>
</evidence>
<evidence type="ECO:0000256" key="5">
    <source>
        <dbReference type="SAM" id="Phobius"/>
    </source>
</evidence>
<dbReference type="OrthoDB" id="3701077at2"/>
<organism evidence="7 8">
    <name type="scientific">Serinicoccus hydrothermalis</name>
    <dbReference type="NCBI Taxonomy" id="1758689"/>
    <lineage>
        <taxon>Bacteria</taxon>
        <taxon>Bacillati</taxon>
        <taxon>Actinomycetota</taxon>
        <taxon>Actinomycetes</taxon>
        <taxon>Micrococcales</taxon>
        <taxon>Ornithinimicrobiaceae</taxon>
        <taxon>Serinicoccus</taxon>
    </lineage>
</organism>
<feature type="domain" description="DUF202" evidence="6">
    <location>
        <begin position="7"/>
        <end position="70"/>
    </location>
</feature>
<evidence type="ECO:0000259" key="6">
    <source>
        <dbReference type="Pfam" id="PF02656"/>
    </source>
</evidence>
<protein>
    <submittedName>
        <fullName evidence="7">Inner membrane protein</fullName>
    </submittedName>
</protein>
<evidence type="ECO:0000313" key="7">
    <source>
        <dbReference type="EMBL" id="ANS78505.1"/>
    </source>
</evidence>
<reference evidence="7 8" key="1">
    <citation type="submission" date="2016-03" db="EMBL/GenBank/DDBJ databases">
        <title>Shallow-sea hydrothermal system.</title>
        <authorList>
            <person name="Tang K."/>
        </authorList>
    </citation>
    <scope>NUCLEOTIDE SEQUENCE [LARGE SCALE GENOMIC DNA]</scope>
    <source>
        <strain evidence="7 8">JLT9</strain>
    </source>
</reference>
<comment type="subcellular location">
    <subcellularLocation>
        <location evidence="1">Endomembrane system</location>
        <topology evidence="1">Multi-pass membrane protein</topology>
    </subcellularLocation>
</comment>
<proteinExistence type="predicted"/>
<keyword evidence="2 5" id="KW-0812">Transmembrane</keyword>
<name>A0A1B1NAW2_9MICO</name>
<keyword evidence="4 5" id="KW-0472">Membrane</keyword>
<dbReference type="Proteomes" id="UP000092482">
    <property type="component" value="Chromosome"/>
</dbReference>
<feature type="transmembrane region" description="Helical" evidence="5">
    <location>
        <begin position="16"/>
        <end position="34"/>
    </location>
</feature>
<dbReference type="GO" id="GO:0012505">
    <property type="term" value="C:endomembrane system"/>
    <property type="evidence" value="ECO:0007669"/>
    <property type="project" value="UniProtKB-SubCell"/>
</dbReference>
<dbReference type="Pfam" id="PF02656">
    <property type="entry name" value="DUF202"/>
    <property type="match status" value="1"/>
</dbReference>
<dbReference type="EMBL" id="CP014989">
    <property type="protein sequence ID" value="ANS78505.1"/>
    <property type="molecule type" value="Genomic_DNA"/>
</dbReference>
<feature type="transmembrane region" description="Helical" evidence="5">
    <location>
        <begin position="81"/>
        <end position="107"/>
    </location>
</feature>
<dbReference type="InterPro" id="IPR003807">
    <property type="entry name" value="DUF202"/>
</dbReference>
<dbReference type="RefSeq" id="WP_066637361.1">
    <property type="nucleotide sequence ID" value="NZ_CP014989.1"/>
</dbReference>
<evidence type="ECO:0000256" key="4">
    <source>
        <dbReference type="ARBA" id="ARBA00023136"/>
    </source>
</evidence>
<keyword evidence="8" id="KW-1185">Reference proteome</keyword>
<sequence>MSAPAYDPGLQPERTLLAWRRTCLALAVIGAGIARFTGAYLGLVTAAVVGGLVVAGAAWAYHRATGRYRRDHLRLHHDDTIASDGMAFVVASISLGLVSLAAATFVLRVGLERLS</sequence>
<dbReference type="PATRIC" id="fig|1758689.4.peg.1147"/>